<dbReference type="SUPFAM" id="SSF53955">
    <property type="entry name" value="Lysozyme-like"/>
    <property type="match status" value="1"/>
</dbReference>
<dbReference type="EC" id="3.2.1.17" evidence="6"/>
<evidence type="ECO:0000256" key="4">
    <source>
        <dbReference type="ARBA" id="ARBA00022801"/>
    </source>
</evidence>
<dbReference type="HAMAP" id="MF_04110">
    <property type="entry name" value="ENDOLYSIN_T4"/>
    <property type="match status" value="1"/>
</dbReference>
<keyword evidence="9" id="KW-1185">Reference proteome</keyword>
<comment type="caution">
    <text evidence="8">The sequence shown here is derived from an EMBL/GenBank/DDBJ whole genome shotgun (WGS) entry which is preliminary data.</text>
</comment>
<dbReference type="InterPro" id="IPR051018">
    <property type="entry name" value="Bacteriophage_GH24"/>
</dbReference>
<dbReference type="PANTHER" id="PTHR38107">
    <property type="match status" value="1"/>
</dbReference>
<keyword evidence="3 6" id="KW-0081">Bacteriolytic enzyme</keyword>
<evidence type="ECO:0000313" key="8">
    <source>
        <dbReference type="EMBL" id="SMP37302.1"/>
    </source>
</evidence>
<keyword evidence="4 6" id="KW-0378">Hydrolase</keyword>
<evidence type="ECO:0000256" key="5">
    <source>
        <dbReference type="ARBA" id="ARBA00023295"/>
    </source>
</evidence>
<comment type="similarity">
    <text evidence="6">Belongs to the glycosyl hydrolase 24 family.</text>
</comment>
<keyword evidence="5 6" id="KW-0326">Glycosidase</keyword>
<evidence type="ECO:0000256" key="1">
    <source>
        <dbReference type="ARBA" id="ARBA00000632"/>
    </source>
</evidence>
<keyword evidence="7" id="KW-0472">Membrane</keyword>
<sequence length="255" mass="28335">MKLVNGWGRELRLSYTAIAFYVLAALTVLPDLIYWLFGTDTNPALWSALQLMVIALGIIGRVVLQTHEGAWKRRATVAVVVFLTALLSSQAMAQTSERATMRVLVPLVIHWEGEHRCVDDPALHCAYVDIVGVPTLCYGETKGVRLGQRATDAECRAMLEQRLTGDFRAGLHRYFTYDTRAERLTPERDAAFVSLAYNVGIRGAGRSTATRRLNAGDIAGGCKALTWWNRAGGRIVRGLVNRRAHEYRLCMKGLT</sequence>
<dbReference type="Gene3D" id="1.10.530.40">
    <property type="match status" value="1"/>
</dbReference>
<dbReference type="InterPro" id="IPR002196">
    <property type="entry name" value="Glyco_hydro_24"/>
</dbReference>
<dbReference type="InterPro" id="IPR034690">
    <property type="entry name" value="Endolysin_T4_type"/>
</dbReference>
<organism evidence="8 9">
    <name type="scientific">Shimia sagamensis</name>
    <dbReference type="NCBI Taxonomy" id="1566352"/>
    <lineage>
        <taxon>Bacteria</taxon>
        <taxon>Pseudomonadati</taxon>
        <taxon>Pseudomonadota</taxon>
        <taxon>Alphaproteobacteria</taxon>
        <taxon>Rhodobacterales</taxon>
        <taxon>Roseobacteraceae</taxon>
    </lineage>
</organism>
<proteinExistence type="inferred from homology"/>
<reference evidence="8 9" key="1">
    <citation type="submission" date="2017-05" db="EMBL/GenBank/DDBJ databases">
        <authorList>
            <person name="Varghese N."/>
            <person name="Submissions S."/>
        </authorList>
    </citation>
    <scope>NUCLEOTIDE SEQUENCE [LARGE SCALE GENOMIC DNA]</scope>
    <source>
        <strain evidence="8 9">DSM 29734</strain>
    </source>
</reference>
<dbReference type="InterPro" id="IPR023347">
    <property type="entry name" value="Lysozyme_dom_sf"/>
</dbReference>
<evidence type="ECO:0000256" key="7">
    <source>
        <dbReference type="SAM" id="Phobius"/>
    </source>
</evidence>
<feature type="transmembrane region" description="Helical" evidence="7">
    <location>
        <begin position="76"/>
        <end position="93"/>
    </location>
</feature>
<evidence type="ECO:0000256" key="3">
    <source>
        <dbReference type="ARBA" id="ARBA00022638"/>
    </source>
</evidence>
<gene>
    <name evidence="8" type="ORF">SAMN06265373_1321</name>
</gene>
<dbReference type="PANTHER" id="PTHR38107:SF3">
    <property type="entry name" value="LYSOZYME RRRD-RELATED"/>
    <property type="match status" value="1"/>
</dbReference>
<dbReference type="RefSeq" id="WP_283428135.1">
    <property type="nucleotide sequence ID" value="NZ_FXTY01000032.1"/>
</dbReference>
<feature type="transmembrane region" description="Helical" evidence="7">
    <location>
        <begin position="12"/>
        <end position="37"/>
    </location>
</feature>
<evidence type="ECO:0000256" key="6">
    <source>
        <dbReference type="RuleBase" id="RU003788"/>
    </source>
</evidence>
<dbReference type="Pfam" id="PF00959">
    <property type="entry name" value="Phage_lysozyme"/>
    <property type="match status" value="1"/>
</dbReference>
<accession>A0ABY1PMN8</accession>
<evidence type="ECO:0000313" key="9">
    <source>
        <dbReference type="Proteomes" id="UP001157961"/>
    </source>
</evidence>
<keyword evidence="7" id="KW-1133">Transmembrane helix</keyword>
<feature type="transmembrane region" description="Helical" evidence="7">
    <location>
        <begin position="43"/>
        <end position="64"/>
    </location>
</feature>
<dbReference type="EMBL" id="FXTY01000032">
    <property type="protein sequence ID" value="SMP37302.1"/>
    <property type="molecule type" value="Genomic_DNA"/>
</dbReference>
<dbReference type="Proteomes" id="UP001157961">
    <property type="component" value="Unassembled WGS sequence"/>
</dbReference>
<dbReference type="InterPro" id="IPR023346">
    <property type="entry name" value="Lysozyme-like_dom_sf"/>
</dbReference>
<name>A0ABY1PMN8_9RHOB</name>
<keyword evidence="7" id="KW-0812">Transmembrane</keyword>
<protein>
    <recommendedName>
        <fullName evidence="6">Lysozyme</fullName>
        <ecNumber evidence="6">3.2.1.17</ecNumber>
    </recommendedName>
</protein>
<comment type="catalytic activity">
    <reaction evidence="1 6">
        <text>Hydrolysis of (1-&gt;4)-beta-linkages between N-acetylmuramic acid and N-acetyl-D-glucosamine residues in a peptidoglycan and between N-acetyl-D-glucosamine residues in chitodextrins.</text>
        <dbReference type="EC" id="3.2.1.17"/>
    </reaction>
</comment>
<evidence type="ECO:0000256" key="2">
    <source>
        <dbReference type="ARBA" id="ARBA00022529"/>
    </source>
</evidence>
<dbReference type="CDD" id="cd16900">
    <property type="entry name" value="endolysin_R21-like"/>
    <property type="match status" value="1"/>
</dbReference>
<keyword evidence="2 6" id="KW-0929">Antimicrobial</keyword>